<evidence type="ECO:0000313" key="2">
    <source>
        <dbReference type="EMBL" id="KKK89560.1"/>
    </source>
</evidence>
<feature type="region of interest" description="Disordered" evidence="1">
    <location>
        <begin position="43"/>
        <end position="62"/>
    </location>
</feature>
<evidence type="ECO:0000256" key="1">
    <source>
        <dbReference type="SAM" id="MobiDB-lite"/>
    </source>
</evidence>
<feature type="region of interest" description="Disordered" evidence="1">
    <location>
        <begin position="1"/>
        <end position="24"/>
    </location>
</feature>
<dbReference type="AlphaFoldDB" id="A0A0F8ZUA5"/>
<reference evidence="2" key="1">
    <citation type="journal article" date="2015" name="Nature">
        <title>Complex archaea that bridge the gap between prokaryotes and eukaryotes.</title>
        <authorList>
            <person name="Spang A."/>
            <person name="Saw J.H."/>
            <person name="Jorgensen S.L."/>
            <person name="Zaremba-Niedzwiedzka K."/>
            <person name="Martijn J."/>
            <person name="Lind A.E."/>
            <person name="van Eijk R."/>
            <person name="Schleper C."/>
            <person name="Guy L."/>
            <person name="Ettema T.J."/>
        </authorList>
    </citation>
    <scope>NUCLEOTIDE SEQUENCE</scope>
</reference>
<protein>
    <submittedName>
        <fullName evidence="2">Uncharacterized protein</fullName>
    </submittedName>
</protein>
<comment type="caution">
    <text evidence="2">The sequence shown here is derived from an EMBL/GenBank/DDBJ whole genome shotgun (WGS) entry which is preliminary data.</text>
</comment>
<feature type="compositionally biased region" description="Basic residues" evidence="1">
    <location>
        <begin position="53"/>
        <end position="62"/>
    </location>
</feature>
<proteinExistence type="predicted"/>
<accession>A0A0F8ZUA5</accession>
<organism evidence="2">
    <name type="scientific">marine sediment metagenome</name>
    <dbReference type="NCBI Taxonomy" id="412755"/>
    <lineage>
        <taxon>unclassified sequences</taxon>
        <taxon>metagenomes</taxon>
        <taxon>ecological metagenomes</taxon>
    </lineage>
</organism>
<gene>
    <name evidence="2" type="ORF">LCGC14_2731870</name>
</gene>
<sequence>MSGPRIPLMTRRRKRHKGMTQAEFEASVDKSMGKFPTFKHKQKNLTKEEMEKRRKAAFKKNR</sequence>
<name>A0A0F8ZUA5_9ZZZZ</name>
<dbReference type="EMBL" id="LAZR01049472">
    <property type="protein sequence ID" value="KKK89560.1"/>
    <property type="molecule type" value="Genomic_DNA"/>
</dbReference>